<reference evidence="3 4" key="1">
    <citation type="submission" date="2019-01" db="EMBL/GenBank/DDBJ databases">
        <title>Draft genome sequences of three monokaryotic isolates of the white-rot basidiomycete fungus Dichomitus squalens.</title>
        <authorList>
            <consortium name="DOE Joint Genome Institute"/>
            <person name="Lopez S.C."/>
            <person name="Andreopoulos B."/>
            <person name="Pangilinan J."/>
            <person name="Lipzen A."/>
            <person name="Riley R."/>
            <person name="Ahrendt S."/>
            <person name="Ng V."/>
            <person name="Barry K."/>
            <person name="Daum C."/>
            <person name="Grigoriev I.V."/>
            <person name="Hilden K.S."/>
            <person name="Makela M.R."/>
            <person name="de Vries R.P."/>
        </authorList>
    </citation>
    <scope>NUCLEOTIDE SEQUENCE [LARGE SCALE GENOMIC DNA]</scope>
    <source>
        <strain evidence="3 4">CBS 464.89</strain>
    </source>
</reference>
<dbReference type="STRING" id="114155.A0A4Q9QAD5"/>
<organism evidence="3 4">
    <name type="scientific">Dichomitus squalens</name>
    <dbReference type="NCBI Taxonomy" id="114155"/>
    <lineage>
        <taxon>Eukaryota</taxon>
        <taxon>Fungi</taxon>
        <taxon>Dikarya</taxon>
        <taxon>Basidiomycota</taxon>
        <taxon>Agaricomycotina</taxon>
        <taxon>Agaricomycetes</taxon>
        <taxon>Polyporales</taxon>
        <taxon>Polyporaceae</taxon>
        <taxon>Dichomitus</taxon>
    </lineage>
</organism>
<dbReference type="PROSITE" id="PS50011">
    <property type="entry name" value="PROTEIN_KINASE_DOM"/>
    <property type="match status" value="1"/>
</dbReference>
<evidence type="ECO:0000256" key="1">
    <source>
        <dbReference type="SAM" id="MobiDB-lite"/>
    </source>
</evidence>
<dbReference type="InterPro" id="IPR000719">
    <property type="entry name" value="Prot_kinase_dom"/>
</dbReference>
<feature type="region of interest" description="Disordered" evidence="1">
    <location>
        <begin position="309"/>
        <end position="338"/>
    </location>
</feature>
<dbReference type="SMART" id="SM00220">
    <property type="entry name" value="S_TKc"/>
    <property type="match status" value="1"/>
</dbReference>
<feature type="compositionally biased region" description="Low complexity" evidence="1">
    <location>
        <begin position="126"/>
        <end position="136"/>
    </location>
</feature>
<dbReference type="PROSITE" id="PS00108">
    <property type="entry name" value="PROTEIN_KINASE_ST"/>
    <property type="match status" value="1"/>
</dbReference>
<feature type="compositionally biased region" description="Low complexity" evidence="1">
    <location>
        <begin position="58"/>
        <end position="78"/>
    </location>
</feature>
<dbReference type="GO" id="GO:0004674">
    <property type="term" value="F:protein serine/threonine kinase activity"/>
    <property type="evidence" value="ECO:0007669"/>
    <property type="project" value="InterPro"/>
</dbReference>
<feature type="compositionally biased region" description="Polar residues" evidence="1">
    <location>
        <begin position="859"/>
        <end position="879"/>
    </location>
</feature>
<dbReference type="Proteomes" id="UP000292082">
    <property type="component" value="Unassembled WGS sequence"/>
</dbReference>
<dbReference type="EMBL" id="ML145086">
    <property type="protein sequence ID" value="TBU64525.1"/>
    <property type="molecule type" value="Genomic_DNA"/>
</dbReference>
<feature type="compositionally biased region" description="Basic and acidic residues" evidence="1">
    <location>
        <begin position="823"/>
        <end position="832"/>
    </location>
</feature>
<feature type="region of interest" description="Disordered" evidence="1">
    <location>
        <begin position="805"/>
        <end position="975"/>
    </location>
</feature>
<feature type="compositionally biased region" description="Low complexity" evidence="1">
    <location>
        <begin position="914"/>
        <end position="970"/>
    </location>
</feature>
<feature type="compositionally biased region" description="Polar residues" evidence="1">
    <location>
        <begin position="698"/>
        <end position="707"/>
    </location>
</feature>
<protein>
    <recommendedName>
        <fullName evidence="2">Protein kinase domain-containing protein</fullName>
    </recommendedName>
</protein>
<dbReference type="SUPFAM" id="SSF56112">
    <property type="entry name" value="Protein kinase-like (PK-like)"/>
    <property type="match status" value="1"/>
</dbReference>
<dbReference type="GO" id="GO:0005737">
    <property type="term" value="C:cytoplasm"/>
    <property type="evidence" value="ECO:0007669"/>
    <property type="project" value="TreeGrafter"/>
</dbReference>
<dbReference type="InterPro" id="IPR008271">
    <property type="entry name" value="Ser/Thr_kinase_AS"/>
</dbReference>
<feature type="region of interest" description="Disordered" evidence="1">
    <location>
        <begin position="995"/>
        <end position="1094"/>
    </location>
</feature>
<proteinExistence type="predicted"/>
<dbReference type="PANTHER" id="PTHR24348">
    <property type="entry name" value="SERINE/THREONINE-PROTEIN KINASE UNC-51-RELATED"/>
    <property type="match status" value="1"/>
</dbReference>
<feature type="domain" description="Protein kinase" evidence="2">
    <location>
        <begin position="180"/>
        <end position="533"/>
    </location>
</feature>
<feature type="region of interest" description="Disordered" evidence="1">
    <location>
        <begin position="627"/>
        <end position="707"/>
    </location>
</feature>
<dbReference type="PANTHER" id="PTHR24348:SF68">
    <property type="entry name" value="SERINE_THREONINE-PROTEIN KINASE ATG1C"/>
    <property type="match status" value="1"/>
</dbReference>
<feature type="compositionally biased region" description="Low complexity" evidence="1">
    <location>
        <begin position="661"/>
        <end position="673"/>
    </location>
</feature>
<name>A0A4Q9QAD5_9APHY</name>
<dbReference type="GO" id="GO:0010506">
    <property type="term" value="P:regulation of autophagy"/>
    <property type="evidence" value="ECO:0007669"/>
    <property type="project" value="InterPro"/>
</dbReference>
<gene>
    <name evidence="3" type="ORF">BD310DRAFT_402202</name>
</gene>
<evidence type="ECO:0000313" key="3">
    <source>
        <dbReference type="EMBL" id="TBU64525.1"/>
    </source>
</evidence>
<feature type="compositionally biased region" description="Basic and acidic residues" evidence="1">
    <location>
        <begin position="1020"/>
        <end position="1034"/>
    </location>
</feature>
<sequence length="1094" mass="118089">MLQYPVQLPPLSLSSSKRPPAGRDRDHDDRRNGHLRLAKLAPHDPRIVAHRPPTLPVTPISIPSALSPASSASASTYPSPLPSPVSHPAKLVHRSSFTSSPRQLPSPVARSPHPLRSNLPSFDGRSISSGHSSVSSSTVDVLSQGDLVGEGLSLQGETITRVPISSSDPRVDHDEPAKEFEVVRKLGTGSYAVVYLVREVLSRPQSSDDGHVAAFGRMDLDDGSYGNYSTEYGREYAIKVLSKANLDEDALTAQLFEATIHQSLPAHPNIVTLHRTLETPSFLLLLLEFVPGEDLFYFLEQARDHYEIDPSTTDTSTSPNSDSSCLSQTPPTPSLLSSLAPSQLLSRTRLRLIASMFSQMCDAVATCHEHSVFHRDIKPENFIVTDGWIKHPDGRSERKVVVKLTDFGLSTTDIESADMDCGSAPYMSFECRNNIHPTYSPRAADVWSLGIVLINMLYHYNPWTDTTQGVCSSFELYCQQPVNFFMQRFSGMTLPVAQFLANNVFCLLDDHKDDSKRISARAFGNWIKDLPNLLGGPSIRGHTRNISIASVQGHRLSSIPHSRRPSVRNSIVAGEGMSRRTSRNLSRAPSLGPAFEHKHESPITLPPVPDGETEQENAMDFLHDHHDQHDHDAEAEVEGESGSRSTSTHKRRKRGARKGKGTTATSPTSPSSAHDVTLETLAQASQALAREISRTSRHSATTPVSATSDVRPVPYPISPGMALPPIALLNASVPPSLTSLGSSTPSISKKSSKWKLSFGKNSANAAAGAKSFAAEDGPSTPEVPGAGGKQMSATASNVTNLLMSLNAPPVPSAASPHTPAPHPAERDRERDFGSFGEYDDTGSWNRGRRPKNGPYAASPNASSTWGPSSGSPFRSSQVRGSPERRYGGPIGNTGDKRSERGISPSSTRSGRPLASSASSMASSNWRSSMSSAGTSTSAFTRYSNNSTRSVSTAATSVSSQSWRSQGSKVSQDPAHAQMPANVKFVTGTPWELYQLPRQMYPNPDDAKFGGPPQRKRRANKPKDLTLDTITERPPHPKSPLGLGQRQDAATSTTDLGGDGGNRDREGGDSHDGTPRKVQKGQINALAKMLSALRR</sequence>
<feature type="compositionally biased region" description="Basic residues" evidence="1">
    <location>
        <begin position="647"/>
        <end position="660"/>
    </location>
</feature>
<dbReference type="Pfam" id="PF00069">
    <property type="entry name" value="Pkinase"/>
    <property type="match status" value="2"/>
</dbReference>
<dbReference type="AlphaFoldDB" id="A0A4Q9QAD5"/>
<dbReference type="Gene3D" id="1.10.510.10">
    <property type="entry name" value="Transferase(Phosphotransferase) domain 1"/>
    <property type="match status" value="1"/>
</dbReference>
<feature type="compositionally biased region" description="Basic and acidic residues" evidence="1">
    <location>
        <begin position="21"/>
        <end position="32"/>
    </location>
</feature>
<feature type="compositionally biased region" description="Basic and acidic residues" evidence="1">
    <location>
        <begin position="1060"/>
        <end position="1074"/>
    </location>
</feature>
<accession>A0A4Q9QAD5</accession>
<dbReference type="InterPro" id="IPR011009">
    <property type="entry name" value="Kinase-like_dom_sf"/>
</dbReference>
<feature type="region of interest" description="Disordered" evidence="1">
    <location>
        <begin position="555"/>
        <end position="614"/>
    </location>
</feature>
<feature type="region of interest" description="Disordered" evidence="1">
    <location>
        <begin position="769"/>
        <end position="791"/>
    </location>
</feature>
<evidence type="ECO:0000259" key="2">
    <source>
        <dbReference type="PROSITE" id="PS50011"/>
    </source>
</evidence>
<dbReference type="Gene3D" id="3.30.200.20">
    <property type="entry name" value="Phosphorylase Kinase, domain 1"/>
    <property type="match status" value="1"/>
</dbReference>
<feature type="compositionally biased region" description="Low complexity" evidence="1">
    <location>
        <begin position="9"/>
        <end position="19"/>
    </location>
</feature>
<evidence type="ECO:0000313" key="4">
    <source>
        <dbReference type="Proteomes" id="UP000292082"/>
    </source>
</evidence>
<dbReference type="GO" id="GO:0005524">
    <property type="term" value="F:ATP binding"/>
    <property type="evidence" value="ECO:0007669"/>
    <property type="project" value="InterPro"/>
</dbReference>
<feature type="region of interest" description="Disordered" evidence="1">
    <location>
        <begin position="1"/>
        <end position="136"/>
    </location>
</feature>
<keyword evidence="4" id="KW-1185">Reference proteome</keyword>
<dbReference type="InterPro" id="IPR045269">
    <property type="entry name" value="Atg1-like"/>
</dbReference>